<sequence length="829" mass="92644">MAENKPINWAYPFPSKETSSNPLQLLTHMAKAKGGYYPTGENGLWHGGVHFDEGTAAVFDQSSVRCIADGEVIAYRIDERYPVSEFIHEIPRIKRAPFSTGFVLVKHTLQPPQPKTAEGGANEEQTPPSLTFYSLYMHLQDWESYQAKLDLPRPAFWEAKSYIVNTQSGGLGVRANPNANSTRLSELSKGAEITVSAAEGGFVKLVSIINGAASSALTDDGEGNLPGYVSSKFLTPRSEPKDPGTLVILGEGISIKAGELIGHPGTYQNHNDSAHPLVHLEVFSSEDVPGFIAQSRAWTNRLPDDQKTLLKVYKGASKLISHREDINAENPPKLSDAGSQIGVDLIIPQALLDGLPAANKIQVKASVDGSATPSTTHWWRLDGLFADENGNPIDGWLAEQELITTRHSPWEWQDFQWVEDIGTPLEKLAYAFNARGMLSTDEQHNYRTQISKADGGPIVALARLYDIVDSDKDGVLTSKEIQTALEKPWHAQVLGQLIVKYESEWYWNKAKWDELDPLLADENGQKNPVWEVEKQRIETLSWWKELAGKHGISGDGKVWNFQPIILLSVLVAPGAELISSENMKKIFPSSQDTVREEVRTLFNKYATLFEVNTPERISQFFAQVKAEVGDALVGKEESLWYSTEALKGKFARYFSHYPQEAEELGYKRISLAQYNTLPANVKSGYRVIRDKAYSQLPQEDEIAKRIYCCSVPGQNFHLNPGGCSEGLAYKGKGFIQLTWKENYKEVERLLKAKIPNENINIVANPDQVLETKYGLLSALGFWEWKRLNAKSGNSTTHTNEITKIVNLHTDSYEKRRENFEFIYGILKSD</sequence>
<dbReference type="PROSITE" id="PS51781">
    <property type="entry name" value="SH3B"/>
    <property type="match status" value="1"/>
</dbReference>
<feature type="domain" description="SH3b" evidence="1">
    <location>
        <begin position="159"/>
        <end position="238"/>
    </location>
</feature>
<dbReference type="Gene3D" id="2.30.30.40">
    <property type="entry name" value="SH3 Domains"/>
    <property type="match status" value="1"/>
</dbReference>
<dbReference type="RefSeq" id="WP_037002159.1">
    <property type="nucleotide sequence ID" value="NZ_JFJN01000048.1"/>
</dbReference>
<dbReference type="EMBL" id="JFJN01000048">
    <property type="protein sequence ID" value="EZH79772.1"/>
    <property type="molecule type" value="Genomic_DNA"/>
</dbReference>
<evidence type="ECO:0000313" key="2">
    <source>
        <dbReference type="EMBL" id="EZH79772.1"/>
    </source>
</evidence>
<organism evidence="2 3">
    <name type="scientific">Ectopseudomonas composti</name>
    <dbReference type="NCBI Taxonomy" id="658457"/>
    <lineage>
        <taxon>Bacteria</taxon>
        <taxon>Pseudomonadati</taxon>
        <taxon>Pseudomonadota</taxon>
        <taxon>Gammaproteobacteria</taxon>
        <taxon>Pseudomonadales</taxon>
        <taxon>Pseudomonadaceae</taxon>
        <taxon>Ectopseudomonas</taxon>
    </lineage>
</organism>
<dbReference type="PROSITE" id="PS00018">
    <property type="entry name" value="EF_HAND_1"/>
    <property type="match status" value="1"/>
</dbReference>
<comment type="caution">
    <text evidence="2">The sequence shown here is derived from an EMBL/GenBank/DDBJ whole genome shotgun (WGS) entry which is preliminary data.</text>
</comment>
<dbReference type="InterPro" id="IPR018247">
    <property type="entry name" value="EF_Hand_1_Ca_BS"/>
</dbReference>
<dbReference type="Proteomes" id="UP000023842">
    <property type="component" value="Unassembled WGS sequence"/>
</dbReference>
<accession>A0ABN0SB40</accession>
<evidence type="ECO:0000313" key="3">
    <source>
        <dbReference type="Proteomes" id="UP000023842"/>
    </source>
</evidence>
<reference evidence="3" key="1">
    <citation type="journal article" date="2014" name="Genome Announc.">
        <title>Draft Genome Sequence of the algae degrading bacterium Pseudomonas mendocina AD6.</title>
        <authorList>
            <person name="Barney B.M."/>
            <person name="Lenneman E.M."/>
        </authorList>
    </citation>
    <scope>NUCLEOTIDE SEQUENCE [LARGE SCALE GENOMIC DNA]</scope>
    <source>
        <strain evidence="3">AD6</strain>
    </source>
</reference>
<protein>
    <recommendedName>
        <fullName evidence="1">SH3b domain-containing protein</fullName>
    </recommendedName>
</protein>
<dbReference type="SUPFAM" id="SSF53955">
    <property type="entry name" value="Lysozyme-like"/>
    <property type="match status" value="1"/>
</dbReference>
<evidence type="ECO:0000259" key="1">
    <source>
        <dbReference type="PROSITE" id="PS51781"/>
    </source>
</evidence>
<keyword evidence="3" id="KW-1185">Reference proteome</keyword>
<dbReference type="InterPro" id="IPR003646">
    <property type="entry name" value="SH3-like_bac-type"/>
</dbReference>
<dbReference type="InterPro" id="IPR023346">
    <property type="entry name" value="Lysozyme-like_dom_sf"/>
</dbReference>
<proteinExistence type="predicted"/>
<name>A0ABN0SB40_9GAMM</name>
<gene>
    <name evidence="2" type="ORF">AU05_15405</name>
</gene>
<dbReference type="Gene3D" id="1.10.530.10">
    <property type="match status" value="1"/>
</dbReference>